<sequence length="117" mass="13241">MTGILEIEEMEFFAYHGCFEAEQTVGNKFKVYACLHYNCDKAAVSDQITDALSYQTAYEIIAVEMMKRSHLLEHVGLRILDALYAAFPQLLYAKIKISKMNPPLGGQIRCTSVTLEK</sequence>
<accession>A0A412TNS0</accession>
<dbReference type="Pfam" id="PF02152">
    <property type="entry name" value="FolB"/>
    <property type="match status" value="1"/>
</dbReference>
<evidence type="ECO:0000256" key="1">
    <source>
        <dbReference type="RuleBase" id="RU362079"/>
    </source>
</evidence>
<dbReference type="Gene3D" id="3.30.1130.10">
    <property type="match status" value="1"/>
</dbReference>
<feature type="domain" description="Dihydroneopterin aldolase/epimerase" evidence="2">
    <location>
        <begin position="5"/>
        <end position="117"/>
    </location>
</feature>
<name>A0A412TNS0_9BACT</name>
<dbReference type="NCBIfam" id="TIGR00525">
    <property type="entry name" value="folB"/>
    <property type="match status" value="1"/>
</dbReference>
<reference evidence="3 4" key="1">
    <citation type="submission" date="2018-08" db="EMBL/GenBank/DDBJ databases">
        <title>A genome reference for cultivated species of the human gut microbiota.</title>
        <authorList>
            <person name="Zou Y."/>
            <person name="Xue W."/>
            <person name="Luo G."/>
        </authorList>
    </citation>
    <scope>NUCLEOTIDE SEQUENCE [LARGE SCALE GENOMIC DNA]</scope>
    <source>
        <strain evidence="3 4">AF16-14</strain>
    </source>
</reference>
<dbReference type="InterPro" id="IPR006156">
    <property type="entry name" value="Dihydroneopterin_aldolase"/>
</dbReference>
<dbReference type="AlphaFoldDB" id="A0A412TNS0"/>
<dbReference type="EC" id="4.1.2.25" evidence="1"/>
<dbReference type="RefSeq" id="WP_022159930.1">
    <property type="nucleotide sequence ID" value="NZ_CABJFF010000010.1"/>
</dbReference>
<evidence type="ECO:0000313" key="3">
    <source>
        <dbReference type="EMBL" id="RGU55497.1"/>
    </source>
</evidence>
<keyword evidence="1" id="KW-0289">Folate biosynthesis</keyword>
<comment type="pathway">
    <text evidence="1">Cofactor biosynthesis; tetrahydrofolate biosynthesis; 2-amino-4-hydroxy-6-hydroxymethyl-7,8-dihydropteridine diphosphate from 7,8-dihydroneopterin triphosphate: step 3/4.</text>
</comment>
<organism evidence="3 4">
    <name type="scientific">Odoribacter splanchnicus</name>
    <dbReference type="NCBI Taxonomy" id="28118"/>
    <lineage>
        <taxon>Bacteria</taxon>
        <taxon>Pseudomonadati</taxon>
        <taxon>Bacteroidota</taxon>
        <taxon>Bacteroidia</taxon>
        <taxon>Bacteroidales</taxon>
        <taxon>Odoribacteraceae</taxon>
        <taxon>Odoribacter</taxon>
    </lineage>
</organism>
<dbReference type="SMART" id="SM00905">
    <property type="entry name" value="FolB"/>
    <property type="match status" value="1"/>
</dbReference>
<evidence type="ECO:0000259" key="2">
    <source>
        <dbReference type="SMART" id="SM00905"/>
    </source>
</evidence>
<dbReference type="UniPathway" id="UPA00077">
    <property type="reaction ID" value="UER00154"/>
</dbReference>
<keyword evidence="1 3" id="KW-0456">Lyase</keyword>
<dbReference type="InterPro" id="IPR043133">
    <property type="entry name" value="GTP-CH-I_C/QueF"/>
</dbReference>
<proteinExistence type="inferred from homology"/>
<dbReference type="InterPro" id="IPR006157">
    <property type="entry name" value="FolB_dom"/>
</dbReference>
<dbReference type="GO" id="GO:0046656">
    <property type="term" value="P:folic acid biosynthetic process"/>
    <property type="evidence" value="ECO:0007669"/>
    <property type="project" value="UniProtKB-UniRule"/>
</dbReference>
<comment type="catalytic activity">
    <reaction evidence="1">
        <text>7,8-dihydroneopterin = 6-hydroxymethyl-7,8-dihydropterin + glycolaldehyde</text>
        <dbReference type="Rhea" id="RHEA:10540"/>
        <dbReference type="ChEBI" id="CHEBI:17001"/>
        <dbReference type="ChEBI" id="CHEBI:17071"/>
        <dbReference type="ChEBI" id="CHEBI:44841"/>
        <dbReference type="EC" id="4.1.2.25"/>
    </reaction>
</comment>
<dbReference type="NCBIfam" id="TIGR00526">
    <property type="entry name" value="folB_dom"/>
    <property type="match status" value="1"/>
</dbReference>
<gene>
    <name evidence="3" type="primary">folB</name>
    <name evidence="3" type="ORF">DWW57_12255</name>
</gene>
<dbReference type="SUPFAM" id="SSF55620">
    <property type="entry name" value="Tetrahydrobiopterin biosynthesis enzymes-like"/>
    <property type="match status" value="1"/>
</dbReference>
<dbReference type="EMBL" id="QRYC01000017">
    <property type="protein sequence ID" value="RGU55497.1"/>
    <property type="molecule type" value="Genomic_DNA"/>
</dbReference>
<comment type="caution">
    <text evidence="3">The sequence shown here is derived from an EMBL/GenBank/DDBJ whole genome shotgun (WGS) entry which is preliminary data.</text>
</comment>
<comment type="similarity">
    <text evidence="1">Belongs to the DHNA family.</text>
</comment>
<dbReference type="GO" id="GO:0004150">
    <property type="term" value="F:dihydroneopterin aldolase activity"/>
    <property type="evidence" value="ECO:0007669"/>
    <property type="project" value="UniProtKB-UniRule"/>
</dbReference>
<evidence type="ECO:0000313" key="4">
    <source>
        <dbReference type="Proteomes" id="UP000284243"/>
    </source>
</evidence>
<comment type="function">
    <text evidence="1">Catalyzes the conversion of 7,8-dihydroneopterin to 6-hydroxymethyl-7,8-dihydropterin.</text>
</comment>
<protein>
    <recommendedName>
        <fullName evidence="1">7,8-dihydroneopterin aldolase</fullName>
        <ecNumber evidence="1">4.1.2.25</ecNumber>
    </recommendedName>
</protein>
<dbReference type="Proteomes" id="UP000284243">
    <property type="component" value="Unassembled WGS sequence"/>
</dbReference>
<dbReference type="GO" id="GO:0046654">
    <property type="term" value="P:tetrahydrofolate biosynthetic process"/>
    <property type="evidence" value="ECO:0007669"/>
    <property type="project" value="UniProtKB-UniRule"/>
</dbReference>